<dbReference type="Pfam" id="PF00672">
    <property type="entry name" value="HAMP"/>
    <property type="match status" value="1"/>
</dbReference>
<dbReference type="Pfam" id="PF00015">
    <property type="entry name" value="MCPsignal"/>
    <property type="match status" value="1"/>
</dbReference>
<dbReference type="CDD" id="cd11386">
    <property type="entry name" value="MCP_signal"/>
    <property type="match status" value="1"/>
</dbReference>
<comment type="caution">
    <text evidence="11">The sequence shown here is derived from an EMBL/GenBank/DDBJ whole genome shotgun (WGS) entry which is preliminary data.</text>
</comment>
<keyword evidence="5 7" id="KW-0807">Transducer</keyword>
<comment type="similarity">
    <text evidence="6">Belongs to the methyl-accepting chemotaxis (MCP) protein family.</text>
</comment>
<sequence>MTIAKRLALLILLAVAGLIVVGGFGLKEMGAINANLEYAHENSIPSIRKVASMESNFLRLRTQMLVFLLSTEEQRPAVEQRIEGAKKDLLQALQDYEKLISDDKDRQYLETSKALVKEYYALIDPAIADTKAGHGEKAKNGMGQAGEVSKRLAENVEAHSKYNEHLAEEEVRKAGEAYQTGKVISIVVILLCTAGVAGLGFMVYRHVDSSLGNMVSMFSRIEKELDFTGRLEVRGTDEVAQASSAFNRLLDRLQASFREISNHTDAVNNAANRVATASHQMSIASGHQSEAASSMAATVEEMTVSITHVADRAGEANQLSSASGALAHKGEGIIGDTVQGINGIAETVRNASEQIARLEQQSERINNVVAVIKEVADQTNLLALNAAIEAARAGEQGRGFAVVADEVRKLAERTTQSTQEIASTILEMQAGAQAAVHGIHAVVEKVDEGVSRAEQANEAIQEIGEGSRKTVDMVGDISDAIREQSMASTAIAQQVEKIAQMSEENSAAAQSTSDTAGELAHLAQEMQQVVAQYRL</sequence>
<dbReference type="InterPro" id="IPR004089">
    <property type="entry name" value="MCPsignal_dom"/>
</dbReference>
<evidence type="ECO:0000256" key="6">
    <source>
        <dbReference type="ARBA" id="ARBA00029447"/>
    </source>
</evidence>
<feature type="coiled-coil region" evidence="8">
    <location>
        <begin position="341"/>
        <end position="368"/>
    </location>
</feature>
<feature type="domain" description="Methyl-accepting transducer" evidence="9">
    <location>
        <begin position="263"/>
        <end position="499"/>
    </location>
</feature>
<evidence type="ECO:0000256" key="7">
    <source>
        <dbReference type="PROSITE-ProRule" id="PRU00284"/>
    </source>
</evidence>
<gene>
    <name evidence="11" type="ORF">EV678_2036</name>
</gene>
<reference evidence="11 12" key="1">
    <citation type="submission" date="2019-02" db="EMBL/GenBank/DDBJ databases">
        <title>Genomic Encyclopedia of Type Strains, Phase IV (KMG-IV): sequencing the most valuable type-strain genomes for metagenomic binning, comparative biology and taxonomic classification.</title>
        <authorList>
            <person name="Goeker M."/>
        </authorList>
    </citation>
    <scope>NUCLEOTIDE SEQUENCE [LARGE SCALE GENOMIC DNA]</scope>
    <source>
        <strain evidence="11 12">DSM 21223</strain>
    </source>
</reference>
<evidence type="ECO:0000313" key="12">
    <source>
        <dbReference type="Proteomes" id="UP000292136"/>
    </source>
</evidence>
<dbReference type="Gene3D" id="1.10.287.950">
    <property type="entry name" value="Methyl-accepting chemotaxis protein"/>
    <property type="match status" value="1"/>
</dbReference>
<organism evidence="11 12">
    <name type="scientific">Azospira oryzae</name>
    <dbReference type="NCBI Taxonomy" id="146939"/>
    <lineage>
        <taxon>Bacteria</taxon>
        <taxon>Pseudomonadati</taxon>
        <taxon>Pseudomonadota</taxon>
        <taxon>Betaproteobacteria</taxon>
        <taxon>Rhodocyclales</taxon>
        <taxon>Rhodocyclaceae</taxon>
        <taxon>Azospira</taxon>
    </lineage>
</organism>
<evidence type="ECO:0000256" key="4">
    <source>
        <dbReference type="ARBA" id="ARBA00023136"/>
    </source>
</evidence>
<dbReference type="InterPro" id="IPR003660">
    <property type="entry name" value="HAMP_dom"/>
</dbReference>
<dbReference type="PROSITE" id="PS50111">
    <property type="entry name" value="CHEMOTAXIS_TRANSDUC_2"/>
    <property type="match status" value="1"/>
</dbReference>
<dbReference type="InterPro" id="IPR004090">
    <property type="entry name" value="Chemotax_Me-accpt_rcpt"/>
</dbReference>
<protein>
    <submittedName>
        <fullName evidence="11">Methyl-accepting chemotaxis sensory transducer</fullName>
    </submittedName>
</protein>
<evidence type="ECO:0000259" key="9">
    <source>
        <dbReference type="PROSITE" id="PS50111"/>
    </source>
</evidence>
<dbReference type="InterPro" id="IPR024478">
    <property type="entry name" value="HlyB_4HB_MCP"/>
</dbReference>
<dbReference type="Pfam" id="PF12729">
    <property type="entry name" value="4HB_MCP_1"/>
    <property type="match status" value="1"/>
</dbReference>
<dbReference type="PANTHER" id="PTHR32089">
    <property type="entry name" value="METHYL-ACCEPTING CHEMOTAXIS PROTEIN MCPB"/>
    <property type="match status" value="1"/>
</dbReference>
<keyword evidence="2" id="KW-0812">Transmembrane</keyword>
<dbReference type="SMART" id="SM00283">
    <property type="entry name" value="MA"/>
    <property type="match status" value="1"/>
</dbReference>
<comment type="subcellular location">
    <subcellularLocation>
        <location evidence="1">Membrane</location>
        <topology evidence="1">Multi-pass membrane protein</topology>
    </subcellularLocation>
</comment>
<dbReference type="SMART" id="SM00304">
    <property type="entry name" value="HAMP"/>
    <property type="match status" value="1"/>
</dbReference>
<accession>A0ABY0IR65</accession>
<feature type="domain" description="HAMP" evidence="10">
    <location>
        <begin position="205"/>
        <end position="258"/>
    </location>
</feature>
<dbReference type="CDD" id="cd06225">
    <property type="entry name" value="HAMP"/>
    <property type="match status" value="1"/>
</dbReference>
<dbReference type="PANTHER" id="PTHR32089:SF119">
    <property type="entry name" value="METHYL-ACCEPTING CHEMOTAXIS PROTEIN CTPL"/>
    <property type="match status" value="1"/>
</dbReference>
<dbReference type="Proteomes" id="UP000292136">
    <property type="component" value="Unassembled WGS sequence"/>
</dbReference>
<dbReference type="RefSeq" id="WP_014236219.1">
    <property type="nucleotide sequence ID" value="NZ_SHKM01000002.1"/>
</dbReference>
<evidence type="ECO:0000259" key="10">
    <source>
        <dbReference type="PROSITE" id="PS50885"/>
    </source>
</evidence>
<evidence type="ECO:0000256" key="5">
    <source>
        <dbReference type="ARBA" id="ARBA00023224"/>
    </source>
</evidence>
<dbReference type="PRINTS" id="PR00260">
    <property type="entry name" value="CHEMTRNSDUCR"/>
</dbReference>
<evidence type="ECO:0000256" key="2">
    <source>
        <dbReference type="ARBA" id="ARBA00022692"/>
    </source>
</evidence>
<dbReference type="EMBL" id="SHKM01000002">
    <property type="protein sequence ID" value="RZT76164.1"/>
    <property type="molecule type" value="Genomic_DNA"/>
</dbReference>
<proteinExistence type="inferred from homology"/>
<keyword evidence="8" id="KW-0175">Coiled coil</keyword>
<keyword evidence="3" id="KW-1133">Transmembrane helix</keyword>
<dbReference type="PROSITE" id="PS50885">
    <property type="entry name" value="HAMP"/>
    <property type="match status" value="1"/>
</dbReference>
<evidence type="ECO:0000313" key="11">
    <source>
        <dbReference type="EMBL" id="RZT76164.1"/>
    </source>
</evidence>
<dbReference type="SUPFAM" id="SSF58104">
    <property type="entry name" value="Methyl-accepting chemotaxis protein (MCP) signaling domain"/>
    <property type="match status" value="1"/>
</dbReference>
<keyword evidence="4" id="KW-0472">Membrane</keyword>
<keyword evidence="12" id="KW-1185">Reference proteome</keyword>
<evidence type="ECO:0000256" key="3">
    <source>
        <dbReference type="ARBA" id="ARBA00022989"/>
    </source>
</evidence>
<name>A0ABY0IR65_9RHOO</name>
<evidence type="ECO:0000256" key="1">
    <source>
        <dbReference type="ARBA" id="ARBA00004141"/>
    </source>
</evidence>
<evidence type="ECO:0000256" key="8">
    <source>
        <dbReference type="SAM" id="Coils"/>
    </source>
</evidence>